<evidence type="ECO:0000313" key="3">
    <source>
        <dbReference type="EMBL" id="BAU81198.1"/>
    </source>
</evidence>
<dbReference type="InterPro" id="IPR027365">
    <property type="entry name" value="GNAT_acetyltra_YdfB-like"/>
</dbReference>
<organism evidence="3 4">
    <name type="scientific">Streptomyces laurentii</name>
    <dbReference type="NCBI Taxonomy" id="39478"/>
    <lineage>
        <taxon>Bacteria</taxon>
        <taxon>Bacillati</taxon>
        <taxon>Actinomycetota</taxon>
        <taxon>Actinomycetes</taxon>
        <taxon>Kitasatosporales</taxon>
        <taxon>Streptomycetaceae</taxon>
        <taxon>Streptomyces</taxon>
    </lineage>
</organism>
<dbReference type="EMBL" id="AP017424">
    <property type="protein sequence ID" value="BAU81198.1"/>
    <property type="molecule type" value="Genomic_DNA"/>
</dbReference>
<dbReference type="Pfam" id="PF12746">
    <property type="entry name" value="GNAT_acetyltran"/>
    <property type="match status" value="1"/>
</dbReference>
<dbReference type="Gene3D" id="3.40.630.30">
    <property type="match status" value="1"/>
</dbReference>
<dbReference type="AlphaFoldDB" id="A0A170RX28"/>
<reference evidence="3 4" key="1">
    <citation type="journal article" date="2016" name="Genome Announc.">
        <title>Complete Genome Sequence of Thiostrepton-Producing Streptomyces laurentii ATCC 31255.</title>
        <authorList>
            <person name="Doi K."/>
            <person name="Fujino Y."/>
            <person name="Nagayoshi Y."/>
            <person name="Ohshima T."/>
            <person name="Ogata S."/>
        </authorList>
    </citation>
    <scope>NUCLEOTIDE SEQUENCE [LARGE SCALE GENOMIC DNA]</scope>
    <source>
        <strain evidence="3 4">ATCC 31255</strain>
    </source>
</reference>
<dbReference type="PROSITE" id="PS51186">
    <property type="entry name" value="GNAT"/>
    <property type="match status" value="1"/>
</dbReference>
<evidence type="ECO:0000259" key="2">
    <source>
        <dbReference type="PROSITE" id="PS51186"/>
    </source>
</evidence>
<dbReference type="InterPro" id="IPR016181">
    <property type="entry name" value="Acyl_CoA_acyltransferase"/>
</dbReference>
<feature type="domain" description="N-acetyltransferase" evidence="2">
    <location>
        <begin position="131"/>
        <end position="268"/>
    </location>
</feature>
<proteinExistence type="predicted"/>
<dbReference type="InterPro" id="IPR000182">
    <property type="entry name" value="GNAT_dom"/>
</dbReference>
<dbReference type="Proteomes" id="UP000217676">
    <property type="component" value="Chromosome"/>
</dbReference>
<sequence length="271" mass="28532">MFRSAASVPGVPVIPHASHQPPAPARVFLSGAPGTGALAEHVLATGHGQWWTDRTEEPRVVAVTCGGHALLAGDPGAVTPGRLAPLAGHYIEAADRFLPVLGAAFGHLHPWERMLYVHRAEPVVPRVPHGVTVRRVVPGDAGALAALDPAAAWLHGTWGSPAALAGSGLAWAAFRRGRVLALACTRFAGSRYEDVACATGPDERRRHLALACVTGLTADIAARGRRASWTCSRDNRPSRLLAWTAGFRLTREYVHFAAGPVNHASKLADAA</sequence>
<name>A0A170RX28_STRLU</name>
<dbReference type="KEGG" id="slau:SLA_0243"/>
<keyword evidence="4" id="KW-1185">Reference proteome</keyword>
<evidence type="ECO:0000313" key="4">
    <source>
        <dbReference type="Proteomes" id="UP000217676"/>
    </source>
</evidence>
<gene>
    <name evidence="3" type="ORF">SLA_0243</name>
</gene>
<dbReference type="SUPFAM" id="SSF55729">
    <property type="entry name" value="Acyl-CoA N-acyltransferases (Nat)"/>
    <property type="match status" value="1"/>
</dbReference>
<protein>
    <recommendedName>
        <fullName evidence="2">N-acetyltransferase domain-containing protein</fullName>
    </recommendedName>
</protein>
<accession>A0A170RX28</accession>
<dbReference type="GO" id="GO:0016747">
    <property type="term" value="F:acyltransferase activity, transferring groups other than amino-acyl groups"/>
    <property type="evidence" value="ECO:0007669"/>
    <property type="project" value="InterPro"/>
</dbReference>
<feature type="region of interest" description="Disordered" evidence="1">
    <location>
        <begin position="1"/>
        <end position="20"/>
    </location>
</feature>
<evidence type="ECO:0000256" key="1">
    <source>
        <dbReference type="SAM" id="MobiDB-lite"/>
    </source>
</evidence>